<dbReference type="PROSITE" id="PS50181">
    <property type="entry name" value="FBOX"/>
    <property type="match status" value="1"/>
</dbReference>
<evidence type="ECO:0000313" key="3">
    <source>
        <dbReference type="Proteomes" id="UP001341840"/>
    </source>
</evidence>
<dbReference type="CDD" id="cd22157">
    <property type="entry name" value="F-box_AtFBW1-like"/>
    <property type="match status" value="1"/>
</dbReference>
<feature type="domain" description="F-box" evidence="1">
    <location>
        <begin position="32"/>
        <end position="78"/>
    </location>
</feature>
<dbReference type="Gene3D" id="1.20.1280.50">
    <property type="match status" value="1"/>
</dbReference>
<name>A0ABU6VDI2_9FABA</name>
<evidence type="ECO:0000259" key="1">
    <source>
        <dbReference type="PROSITE" id="PS50181"/>
    </source>
</evidence>
<dbReference type="InterPro" id="IPR050796">
    <property type="entry name" value="SCF_F-box_component"/>
</dbReference>
<gene>
    <name evidence="2" type="ORF">PIB30_029687</name>
</gene>
<organism evidence="2 3">
    <name type="scientific">Stylosanthes scabra</name>
    <dbReference type="NCBI Taxonomy" id="79078"/>
    <lineage>
        <taxon>Eukaryota</taxon>
        <taxon>Viridiplantae</taxon>
        <taxon>Streptophyta</taxon>
        <taxon>Embryophyta</taxon>
        <taxon>Tracheophyta</taxon>
        <taxon>Spermatophyta</taxon>
        <taxon>Magnoliopsida</taxon>
        <taxon>eudicotyledons</taxon>
        <taxon>Gunneridae</taxon>
        <taxon>Pentapetalae</taxon>
        <taxon>rosids</taxon>
        <taxon>fabids</taxon>
        <taxon>Fabales</taxon>
        <taxon>Fabaceae</taxon>
        <taxon>Papilionoideae</taxon>
        <taxon>50 kb inversion clade</taxon>
        <taxon>dalbergioids sensu lato</taxon>
        <taxon>Dalbergieae</taxon>
        <taxon>Pterocarpus clade</taxon>
        <taxon>Stylosanthes</taxon>
    </lineage>
</organism>
<dbReference type="SMART" id="SM00256">
    <property type="entry name" value="FBOX"/>
    <property type="match status" value="1"/>
</dbReference>
<dbReference type="Pfam" id="PF07734">
    <property type="entry name" value="FBA_1"/>
    <property type="match status" value="1"/>
</dbReference>
<keyword evidence="3" id="KW-1185">Reference proteome</keyword>
<protein>
    <recommendedName>
        <fullName evidence="1">F-box domain-containing protein</fullName>
    </recommendedName>
</protein>
<dbReference type="PANTHER" id="PTHR31672">
    <property type="entry name" value="BNACNNG10540D PROTEIN"/>
    <property type="match status" value="1"/>
</dbReference>
<dbReference type="InterPro" id="IPR001810">
    <property type="entry name" value="F-box_dom"/>
</dbReference>
<accession>A0ABU6VDI2</accession>
<dbReference type="NCBIfam" id="TIGR01640">
    <property type="entry name" value="F_box_assoc_1"/>
    <property type="match status" value="1"/>
</dbReference>
<dbReference type="Proteomes" id="UP001341840">
    <property type="component" value="Unassembled WGS sequence"/>
</dbReference>
<evidence type="ECO:0000313" key="2">
    <source>
        <dbReference type="EMBL" id="MED6170303.1"/>
    </source>
</evidence>
<proteinExistence type="predicted"/>
<dbReference type="InterPro" id="IPR006527">
    <property type="entry name" value="F-box-assoc_dom_typ1"/>
</dbReference>
<sequence>MKPHDYDERNRKPLRVTRNSTKRLLSSVVMPSQPLPVLPDELIREILLRLPARSLLGLRSVCRSWRTLISSSKFANDHVQHSISADPCLSNPRVAYCSWSYSCKRIGDFPIQNLLKNPSELPEVLLFEGGSNYRIVGCCNGLLCLLEVERANTIKNRAMLWNPCTGFASRSLEIGGFLLLCGFGYDHVNDEYKLVGFVKQKQKKKRPRSTTTIYTFCPNPSRRTIQERPPKGRYVGNEGVFVPGTGTLNWIHLHGTMDCSVFSLDLVKETFSEFSLPCNNPTAGNICALRNCLAFCFKPNKTHWAVWLMKEYGEPQSWTKFAMILLDPPIDGLQPLWLLPLYVWRNYVLLVDSSTKIVRYNLDDGSFEFIPLDSRPFSNSSGFWFYIYHESLVSPTYRGLRSSSSQMRLIKP</sequence>
<dbReference type="InterPro" id="IPR036047">
    <property type="entry name" value="F-box-like_dom_sf"/>
</dbReference>
<dbReference type="PANTHER" id="PTHR31672:SF13">
    <property type="entry name" value="F-BOX PROTEIN CPR30-LIKE"/>
    <property type="match status" value="1"/>
</dbReference>
<dbReference type="SUPFAM" id="SSF81383">
    <property type="entry name" value="F-box domain"/>
    <property type="match status" value="1"/>
</dbReference>
<comment type="caution">
    <text evidence="2">The sequence shown here is derived from an EMBL/GenBank/DDBJ whole genome shotgun (WGS) entry which is preliminary data.</text>
</comment>
<dbReference type="EMBL" id="JASCZI010151156">
    <property type="protein sequence ID" value="MED6170303.1"/>
    <property type="molecule type" value="Genomic_DNA"/>
</dbReference>
<reference evidence="2 3" key="1">
    <citation type="journal article" date="2023" name="Plants (Basel)">
        <title>Bridging the Gap: Combining Genomics and Transcriptomics Approaches to Understand Stylosanthes scabra, an Orphan Legume from the Brazilian Caatinga.</title>
        <authorList>
            <person name="Ferreira-Neto J.R.C."/>
            <person name="da Silva M.D."/>
            <person name="Binneck E."/>
            <person name="de Melo N.F."/>
            <person name="da Silva R.H."/>
            <person name="de Melo A.L.T.M."/>
            <person name="Pandolfi V."/>
            <person name="Bustamante F.O."/>
            <person name="Brasileiro-Vidal A.C."/>
            <person name="Benko-Iseppon A.M."/>
        </authorList>
    </citation>
    <scope>NUCLEOTIDE SEQUENCE [LARGE SCALE GENOMIC DNA]</scope>
    <source>
        <tissue evidence="2">Leaves</tissue>
    </source>
</reference>
<dbReference type="Pfam" id="PF00646">
    <property type="entry name" value="F-box"/>
    <property type="match status" value="1"/>
</dbReference>
<dbReference type="InterPro" id="IPR017451">
    <property type="entry name" value="F-box-assoc_interact_dom"/>
</dbReference>